<protein>
    <submittedName>
        <fullName evidence="2">Uncharacterized protein</fullName>
    </submittedName>
</protein>
<feature type="compositionally biased region" description="Pro residues" evidence="1">
    <location>
        <begin position="173"/>
        <end position="188"/>
    </location>
</feature>
<reference evidence="3" key="1">
    <citation type="journal article" date="2018" name="Nat. Microbiol.">
        <title>Leveraging single-cell genomics to expand the fungal tree of life.</title>
        <authorList>
            <person name="Ahrendt S.R."/>
            <person name="Quandt C.A."/>
            <person name="Ciobanu D."/>
            <person name="Clum A."/>
            <person name="Salamov A."/>
            <person name="Andreopoulos B."/>
            <person name="Cheng J.F."/>
            <person name="Woyke T."/>
            <person name="Pelin A."/>
            <person name="Henrissat B."/>
            <person name="Reynolds N.K."/>
            <person name="Benny G.L."/>
            <person name="Smith M.E."/>
            <person name="James T.Y."/>
            <person name="Grigoriev I.V."/>
        </authorList>
    </citation>
    <scope>NUCLEOTIDE SEQUENCE [LARGE SCALE GENOMIC DNA]</scope>
</reference>
<feature type="region of interest" description="Disordered" evidence="1">
    <location>
        <begin position="170"/>
        <end position="190"/>
    </location>
</feature>
<keyword evidence="3" id="KW-1185">Reference proteome</keyword>
<proteinExistence type="predicted"/>
<accession>A0A4P9W522</accession>
<sequence>MKRPEFYDKCKGMFTRHHGQRGGDYRRDETIRYRCFLAYSHPASPARLADEADGHDADDADETETYRSRRRSSQGLTLSRSPSVTAKLLLRRELESQRDLYSYLRMQMTAQDTRIKMLEEALERWPMGPVVASGSQQRVPQHSAIEHYHYAHLAQAQELQRQSRYLSYQTYPPLAPPQPQYPQPPLPPLAHTLPYSPIQQVGQPQAQVYYFPGSDYRQRNAPTAPSTAFSADLPPSTPSPTFSNNYIPPPMRHASPRISVPPGASPRFAAAEPAPPMRPAPPTRSSPPAPKARSPTAPTSEQQQQRHQHRGETASATAEAAPTPPLAASPVAAPTLSGATGRCRDWNCRCHLTPHSFRSAREALTAGGGVAVTHPPPRVLPLPRARWGSGCGEIASGVLIWGR</sequence>
<evidence type="ECO:0000313" key="2">
    <source>
        <dbReference type="EMBL" id="RKO87479.1"/>
    </source>
</evidence>
<feature type="compositionally biased region" description="Low complexity" evidence="1">
    <location>
        <begin position="291"/>
        <end position="305"/>
    </location>
</feature>
<dbReference type="Proteomes" id="UP000269721">
    <property type="component" value="Unassembled WGS sequence"/>
</dbReference>
<feature type="compositionally biased region" description="Polar residues" evidence="1">
    <location>
        <begin position="220"/>
        <end position="229"/>
    </location>
</feature>
<feature type="region of interest" description="Disordered" evidence="1">
    <location>
        <begin position="217"/>
        <end position="337"/>
    </location>
</feature>
<dbReference type="EMBL" id="KZ997391">
    <property type="protein sequence ID" value="RKO87479.1"/>
    <property type="molecule type" value="Genomic_DNA"/>
</dbReference>
<feature type="compositionally biased region" description="Basic and acidic residues" evidence="1">
    <location>
        <begin position="48"/>
        <end position="57"/>
    </location>
</feature>
<gene>
    <name evidence="2" type="ORF">BDK51DRAFT_49603</name>
</gene>
<evidence type="ECO:0000256" key="1">
    <source>
        <dbReference type="SAM" id="MobiDB-lite"/>
    </source>
</evidence>
<dbReference type="AlphaFoldDB" id="A0A4P9W522"/>
<name>A0A4P9W522_9FUNG</name>
<evidence type="ECO:0000313" key="3">
    <source>
        <dbReference type="Proteomes" id="UP000269721"/>
    </source>
</evidence>
<feature type="region of interest" description="Disordered" evidence="1">
    <location>
        <begin position="47"/>
        <end position="79"/>
    </location>
</feature>
<organism evidence="2 3">
    <name type="scientific">Blyttiomyces helicus</name>
    <dbReference type="NCBI Taxonomy" id="388810"/>
    <lineage>
        <taxon>Eukaryota</taxon>
        <taxon>Fungi</taxon>
        <taxon>Fungi incertae sedis</taxon>
        <taxon>Chytridiomycota</taxon>
        <taxon>Chytridiomycota incertae sedis</taxon>
        <taxon>Chytridiomycetes</taxon>
        <taxon>Chytridiomycetes incertae sedis</taxon>
        <taxon>Blyttiomyces</taxon>
    </lineage>
</organism>
<feature type="compositionally biased region" description="Pro residues" evidence="1">
    <location>
        <begin position="273"/>
        <end position="290"/>
    </location>
</feature>